<feature type="domain" description="CBM2" evidence="8">
    <location>
        <begin position="26"/>
        <end position="133"/>
    </location>
</feature>
<dbReference type="PROSITE" id="PS51910">
    <property type="entry name" value="GH18_2"/>
    <property type="match status" value="1"/>
</dbReference>
<evidence type="ECO:0000313" key="10">
    <source>
        <dbReference type="EMBL" id="GAA0232420.1"/>
    </source>
</evidence>
<organism evidence="10 11">
    <name type="scientific">Saccharothrix mutabilis subsp. mutabilis</name>
    <dbReference type="NCBI Taxonomy" id="66855"/>
    <lineage>
        <taxon>Bacteria</taxon>
        <taxon>Bacillati</taxon>
        <taxon>Actinomycetota</taxon>
        <taxon>Actinomycetes</taxon>
        <taxon>Pseudonocardiales</taxon>
        <taxon>Pseudonocardiaceae</taxon>
        <taxon>Saccharothrix</taxon>
    </lineage>
</organism>
<sequence>MSRRVLFARVAAVCALVLGAVVVSFAPAYAASVTATFTKTSAWESGYTGQFTIKNETSTAITGWKVEFDLPAGTAVGAYWDALQTNASGHYTFTNREYNGNVAPGATVTFGFNASGTAAPANCKINGASCAGAPTSTTTTTTSATTTTTSATSTTTTSTTSATTSTTSTTTTTTTPPQTGLPRRVLVGYLHASFANGSGYIRMKDVSPDWDIINLSFAEPTSATSGDLRFQQCPVAECPNVESEAEFIAAIREKQAQGRKVLISIGGANGQVQLTTTAARDAFVRSASAIIDKYGLDGLDIDFEGHSLSLNTGDTDFRNPTTPVIVNLISALKTLKAKYGARFVLTMAPETFFVQVGYQHYGGGSGADPRAGAYLPVIHAMRDDLTLLHVQHYNSGPIMGLDNQYHFMGGHDFHVSMADMVLAGFPVRGDATKFFTGLRQDQVAIGLPASVNAGNGFTSVAETHKALDCLMKGTNCGTYKPKATYPNLRGLMTWSVNWDRHNNYEFSKLHRAYLPR</sequence>
<dbReference type="PANTHER" id="PTHR45708:SF49">
    <property type="entry name" value="ENDOCHITINASE"/>
    <property type="match status" value="1"/>
</dbReference>
<evidence type="ECO:0000256" key="2">
    <source>
        <dbReference type="ARBA" id="ARBA00022801"/>
    </source>
</evidence>
<dbReference type="Gene3D" id="2.60.40.290">
    <property type="match status" value="1"/>
</dbReference>
<keyword evidence="3 4" id="KW-0326">Glycosidase</keyword>
<proteinExistence type="inferred from homology"/>
<dbReference type="InterPro" id="IPR001579">
    <property type="entry name" value="Glyco_hydro_18_chit_AS"/>
</dbReference>
<feature type="chain" id="PRO_5045664986" description="chitinase" evidence="7">
    <location>
        <begin position="31"/>
        <end position="516"/>
    </location>
</feature>
<evidence type="ECO:0000256" key="5">
    <source>
        <dbReference type="RuleBase" id="RU004453"/>
    </source>
</evidence>
<dbReference type="Pfam" id="PF00704">
    <property type="entry name" value="Glyco_hydro_18"/>
    <property type="match status" value="1"/>
</dbReference>
<dbReference type="EMBL" id="BAAABU010000006">
    <property type="protein sequence ID" value="GAA0232420.1"/>
    <property type="molecule type" value="Genomic_DNA"/>
</dbReference>
<evidence type="ECO:0000256" key="4">
    <source>
        <dbReference type="RuleBase" id="RU000489"/>
    </source>
</evidence>
<dbReference type="PROSITE" id="PS51173">
    <property type="entry name" value="CBM2"/>
    <property type="match status" value="1"/>
</dbReference>
<dbReference type="SMART" id="SM00637">
    <property type="entry name" value="CBD_II"/>
    <property type="match status" value="1"/>
</dbReference>
<dbReference type="CDD" id="cd02871">
    <property type="entry name" value="GH18_chitinase_D-like"/>
    <property type="match status" value="1"/>
</dbReference>
<keyword evidence="11" id="KW-1185">Reference proteome</keyword>
<dbReference type="InterPro" id="IPR008965">
    <property type="entry name" value="CBM2/CBM3_carb-bd_dom_sf"/>
</dbReference>
<evidence type="ECO:0000256" key="1">
    <source>
        <dbReference type="ARBA" id="ARBA00012729"/>
    </source>
</evidence>
<dbReference type="InterPro" id="IPR001223">
    <property type="entry name" value="Glyco_hydro18_cat"/>
</dbReference>
<dbReference type="InterPro" id="IPR001919">
    <property type="entry name" value="CBD2"/>
</dbReference>
<dbReference type="InterPro" id="IPR012291">
    <property type="entry name" value="CBM2_carb-bd_dom_sf"/>
</dbReference>
<dbReference type="InterPro" id="IPR017853">
    <property type="entry name" value="GH"/>
</dbReference>
<dbReference type="SUPFAM" id="SSF51445">
    <property type="entry name" value="(Trans)glycosidases"/>
    <property type="match status" value="1"/>
</dbReference>
<evidence type="ECO:0000256" key="6">
    <source>
        <dbReference type="SAM" id="MobiDB-lite"/>
    </source>
</evidence>
<dbReference type="SMART" id="SM00636">
    <property type="entry name" value="Glyco_18"/>
    <property type="match status" value="1"/>
</dbReference>
<evidence type="ECO:0000313" key="11">
    <source>
        <dbReference type="Proteomes" id="UP001500416"/>
    </source>
</evidence>
<dbReference type="EC" id="3.2.1.14" evidence="1"/>
<protein>
    <recommendedName>
        <fullName evidence="1">chitinase</fullName>
        <ecNumber evidence="1">3.2.1.14</ecNumber>
    </recommendedName>
</protein>
<dbReference type="SUPFAM" id="SSF49384">
    <property type="entry name" value="Carbohydrate-binding domain"/>
    <property type="match status" value="1"/>
</dbReference>
<keyword evidence="7" id="KW-0732">Signal</keyword>
<feature type="domain" description="GH18" evidence="9">
    <location>
        <begin position="184"/>
        <end position="516"/>
    </location>
</feature>
<gene>
    <name evidence="10" type="ORF">GCM10010492_33960</name>
</gene>
<dbReference type="Gene3D" id="3.20.20.80">
    <property type="entry name" value="Glycosidases"/>
    <property type="match status" value="1"/>
</dbReference>
<keyword evidence="2 4" id="KW-0378">Hydrolase</keyword>
<feature type="region of interest" description="Disordered" evidence="6">
    <location>
        <begin position="134"/>
        <end position="181"/>
    </location>
</feature>
<dbReference type="RefSeq" id="WP_343934790.1">
    <property type="nucleotide sequence ID" value="NZ_BAAABU010000006.1"/>
</dbReference>
<evidence type="ECO:0000256" key="3">
    <source>
        <dbReference type="ARBA" id="ARBA00023295"/>
    </source>
</evidence>
<accession>A0ABN0TX60</accession>
<comment type="similarity">
    <text evidence="5">Belongs to the glycosyl hydrolase 18 family.</text>
</comment>
<dbReference type="Proteomes" id="UP001500416">
    <property type="component" value="Unassembled WGS sequence"/>
</dbReference>
<dbReference type="PANTHER" id="PTHR45708">
    <property type="entry name" value="ENDOCHITINASE"/>
    <property type="match status" value="1"/>
</dbReference>
<dbReference type="Pfam" id="PF00553">
    <property type="entry name" value="CBM_2"/>
    <property type="match status" value="1"/>
</dbReference>
<evidence type="ECO:0000259" key="9">
    <source>
        <dbReference type="PROSITE" id="PS51910"/>
    </source>
</evidence>
<feature type="compositionally biased region" description="Low complexity" evidence="6">
    <location>
        <begin position="135"/>
        <end position="175"/>
    </location>
</feature>
<dbReference type="InterPro" id="IPR011583">
    <property type="entry name" value="Chitinase_II/V-like_cat"/>
</dbReference>
<dbReference type="PROSITE" id="PS01095">
    <property type="entry name" value="GH18_1"/>
    <property type="match status" value="1"/>
</dbReference>
<comment type="caution">
    <text evidence="10">The sequence shown here is derived from an EMBL/GenBank/DDBJ whole genome shotgun (WGS) entry which is preliminary data.</text>
</comment>
<name>A0ABN0TX60_9PSEU</name>
<dbReference type="InterPro" id="IPR050542">
    <property type="entry name" value="Glycosyl_Hydrlase18_Chitinase"/>
</dbReference>
<reference evidence="10 11" key="1">
    <citation type="journal article" date="2019" name="Int. J. Syst. Evol. Microbiol.">
        <title>The Global Catalogue of Microorganisms (GCM) 10K type strain sequencing project: providing services to taxonomists for standard genome sequencing and annotation.</title>
        <authorList>
            <consortium name="The Broad Institute Genomics Platform"/>
            <consortium name="The Broad Institute Genome Sequencing Center for Infectious Disease"/>
            <person name="Wu L."/>
            <person name="Ma J."/>
        </authorList>
    </citation>
    <scope>NUCLEOTIDE SEQUENCE [LARGE SCALE GENOMIC DNA]</scope>
    <source>
        <strain evidence="10 11">JCM 3380</strain>
    </source>
</reference>
<evidence type="ECO:0000256" key="7">
    <source>
        <dbReference type="SAM" id="SignalP"/>
    </source>
</evidence>
<evidence type="ECO:0000259" key="8">
    <source>
        <dbReference type="PROSITE" id="PS51173"/>
    </source>
</evidence>
<feature type="signal peptide" evidence="7">
    <location>
        <begin position="1"/>
        <end position="30"/>
    </location>
</feature>